<feature type="transmembrane region" description="Helical" evidence="5">
    <location>
        <begin position="145"/>
        <end position="164"/>
    </location>
</feature>
<proteinExistence type="predicted"/>
<evidence type="ECO:0000313" key="7">
    <source>
        <dbReference type="EMBL" id="MBD3903344.1"/>
    </source>
</evidence>
<evidence type="ECO:0000256" key="4">
    <source>
        <dbReference type="ARBA" id="ARBA00023136"/>
    </source>
</evidence>
<evidence type="ECO:0000256" key="3">
    <source>
        <dbReference type="ARBA" id="ARBA00022989"/>
    </source>
</evidence>
<evidence type="ECO:0000313" key="9">
    <source>
        <dbReference type="Proteomes" id="UP000603715"/>
    </source>
</evidence>
<protein>
    <submittedName>
        <fullName evidence="8">Tellurium resistance protein TerC</fullName>
    </submittedName>
</protein>
<feature type="transmembrane region" description="Helical" evidence="5">
    <location>
        <begin position="114"/>
        <end position="133"/>
    </location>
</feature>
<dbReference type="GO" id="GO:0016020">
    <property type="term" value="C:membrane"/>
    <property type="evidence" value="ECO:0007669"/>
    <property type="project" value="UniProtKB-SubCell"/>
</dbReference>
<dbReference type="Proteomes" id="UP000603715">
    <property type="component" value="Unassembled WGS sequence"/>
</dbReference>
<feature type="domain" description="Methylamine utilisation protein MauE" evidence="6">
    <location>
        <begin position="7"/>
        <end position="131"/>
    </location>
</feature>
<keyword evidence="2 5" id="KW-0812">Transmembrane</keyword>
<evidence type="ECO:0000313" key="10">
    <source>
        <dbReference type="Proteomes" id="UP001107960"/>
    </source>
</evidence>
<reference evidence="7" key="3">
    <citation type="submission" date="2024-05" db="EMBL/GenBank/DDBJ databases">
        <title>Description of novel Chryseobacterium sp. strain C-2.</title>
        <authorList>
            <person name="Saticioglu I.B."/>
        </authorList>
    </citation>
    <scope>NUCLEOTIDE SEQUENCE</scope>
    <source>
        <strain evidence="7">C-2</strain>
    </source>
</reference>
<comment type="caution">
    <text evidence="8">The sequence shown here is derived from an EMBL/GenBank/DDBJ whole genome shotgun (WGS) entry which is preliminary data.</text>
</comment>
<dbReference type="GO" id="GO:0030416">
    <property type="term" value="P:methylamine metabolic process"/>
    <property type="evidence" value="ECO:0007669"/>
    <property type="project" value="InterPro"/>
</dbReference>
<keyword evidence="9" id="KW-1185">Reference proteome</keyword>
<dbReference type="EMBL" id="JACXXP010000001">
    <property type="protein sequence ID" value="MBD3903344.1"/>
    <property type="molecule type" value="Genomic_DNA"/>
</dbReference>
<feature type="transmembrane region" description="Helical" evidence="5">
    <location>
        <begin position="75"/>
        <end position="94"/>
    </location>
</feature>
<dbReference type="RefSeq" id="WP_191177979.1">
    <property type="nucleotide sequence ID" value="NZ_JACXXP010000001.1"/>
</dbReference>
<reference evidence="8" key="1">
    <citation type="submission" date="2021-11" db="EMBL/GenBank/DDBJ databases">
        <title>Description of novel Chryseobacterium species.</title>
        <authorList>
            <person name="Saticioglu I.B."/>
            <person name="Ay H."/>
            <person name="Altun S."/>
            <person name="Duman M."/>
        </authorList>
    </citation>
    <scope>NUCLEOTIDE SEQUENCE</scope>
    <source>
        <strain evidence="8">C-39</strain>
    </source>
</reference>
<dbReference type="EMBL" id="JAJJML010000001">
    <property type="protein sequence ID" value="MCC9036172.1"/>
    <property type="molecule type" value="Genomic_DNA"/>
</dbReference>
<keyword evidence="3 5" id="KW-1133">Transmembrane helix</keyword>
<dbReference type="AlphaFoldDB" id="A0A9Q3YUV4"/>
<evidence type="ECO:0000256" key="2">
    <source>
        <dbReference type="ARBA" id="ARBA00022692"/>
    </source>
</evidence>
<dbReference type="Pfam" id="PF07291">
    <property type="entry name" value="MauE"/>
    <property type="match status" value="1"/>
</dbReference>
<comment type="subcellular location">
    <subcellularLocation>
        <location evidence="1">Membrane</location>
        <topology evidence="1">Multi-pass membrane protein</topology>
    </subcellularLocation>
</comment>
<reference evidence="9" key="2">
    <citation type="submission" date="2023-07" db="EMBL/GenBank/DDBJ databases">
        <title>Description of novel Chryseobacterium sp. strain C-2.</title>
        <authorList>
            <person name="Saticioglu I.B."/>
        </authorList>
    </citation>
    <scope>NUCLEOTIDE SEQUENCE [LARGE SCALE GENOMIC DNA]</scope>
    <source>
        <strain evidence="9">C-2</strain>
    </source>
</reference>
<accession>A0A9Q3YUV4</accession>
<dbReference type="InterPro" id="IPR009908">
    <property type="entry name" value="Methylamine_util_MauE"/>
</dbReference>
<evidence type="ECO:0000256" key="5">
    <source>
        <dbReference type="SAM" id="Phobius"/>
    </source>
</evidence>
<keyword evidence="4 5" id="KW-0472">Membrane</keyword>
<sequence>MKTIRTRFVEFTSYFFILLFCYASISKIMDFENFQIQIAQSPLLSAFSDIISYGILALELAVSILLIFEHTRRAGLLSSFALMIAFTIYIYLILNYSEFIPCSCGGILEKMDWRTHLIFNIITVFVAAIAVIVQETGNRKQIIRSVYELTGIAFFSISVIIFLYQKSEFMIKSENNFIRRFLQHPIREDARINLGYNSYYFAGASKDSIYLGNYTTPFTLTSLSIDFIKSKEMRVIPDSYKFQFKRAQFQVNASDYYLFDGTVPIIYHGIIGSKKVQTLSYGQAYFSQLINKDQNTFAISTFYEPKKIQALGLLFPKGSKNLLIKTELLKKQNDPVFDTDGQLHYDYDNHQFVYMHYYKNQFIVMDENLNLKATFKTIDTVAQPKITISELSDGRRKMSQPPLVVNKKSTVKYGLVFNESNLIGRHENKESWNNSAVIDVYSTFEQKYIGSFYLPKPKEIKKIQFMITDQYLIVLIGNEIVRYRFAQNLSQYFIKGKAENLDKE</sequence>
<evidence type="ECO:0000259" key="6">
    <source>
        <dbReference type="Pfam" id="PF07291"/>
    </source>
</evidence>
<evidence type="ECO:0000313" key="8">
    <source>
        <dbReference type="EMBL" id="MCC9036172.1"/>
    </source>
</evidence>
<feature type="transmembrane region" description="Helical" evidence="5">
    <location>
        <begin position="50"/>
        <end position="68"/>
    </location>
</feature>
<organism evidence="8 10">
    <name type="scientific">Chryseobacterium muglaense</name>
    <dbReference type="NCBI Taxonomy" id="2893752"/>
    <lineage>
        <taxon>Bacteria</taxon>
        <taxon>Pseudomonadati</taxon>
        <taxon>Bacteroidota</taxon>
        <taxon>Flavobacteriia</taxon>
        <taxon>Flavobacteriales</taxon>
        <taxon>Weeksellaceae</taxon>
        <taxon>Chryseobacterium group</taxon>
        <taxon>Chryseobacterium</taxon>
    </lineage>
</organism>
<dbReference type="Proteomes" id="UP001107960">
    <property type="component" value="Unassembled WGS sequence"/>
</dbReference>
<feature type="transmembrane region" description="Helical" evidence="5">
    <location>
        <begin position="7"/>
        <end position="25"/>
    </location>
</feature>
<name>A0A9Q3YUV4_9FLAO</name>
<evidence type="ECO:0000256" key="1">
    <source>
        <dbReference type="ARBA" id="ARBA00004141"/>
    </source>
</evidence>
<gene>
    <name evidence="7" type="ORF">IEW27_01865</name>
    <name evidence="8" type="ORF">LNP80_18285</name>
</gene>